<reference evidence="1" key="2">
    <citation type="submission" date="2020-11" db="EMBL/GenBank/DDBJ databases">
        <authorList>
            <person name="McCartney M.A."/>
            <person name="Auch B."/>
            <person name="Kono T."/>
            <person name="Mallez S."/>
            <person name="Becker A."/>
            <person name="Gohl D.M."/>
            <person name="Silverstein K.A.T."/>
            <person name="Koren S."/>
            <person name="Bechman K.B."/>
            <person name="Herman A."/>
            <person name="Abrahante J.E."/>
            <person name="Garbe J."/>
        </authorList>
    </citation>
    <scope>NUCLEOTIDE SEQUENCE</scope>
    <source>
        <strain evidence="1">Duluth1</strain>
        <tissue evidence="1">Whole animal</tissue>
    </source>
</reference>
<dbReference type="AlphaFoldDB" id="A0A9D4IQ18"/>
<name>A0A9D4IQ18_DREPO</name>
<accession>A0A9D4IQ18</accession>
<dbReference type="Gene3D" id="3.80.10.10">
    <property type="entry name" value="Ribonuclease Inhibitor"/>
    <property type="match status" value="1"/>
</dbReference>
<evidence type="ECO:0000313" key="1">
    <source>
        <dbReference type="EMBL" id="KAH3783921.1"/>
    </source>
</evidence>
<comment type="caution">
    <text evidence="1">The sequence shown here is derived from an EMBL/GenBank/DDBJ whole genome shotgun (WGS) entry which is preliminary data.</text>
</comment>
<sequence length="64" mass="7235">MRWLMEAVKGGMYKLNVYDAKCTQPAHLKGRDIANLTQADFNCSTQRDGRCNVLDCMLLLSIVN</sequence>
<proteinExistence type="predicted"/>
<gene>
    <name evidence="1" type="ORF">DPMN_161871</name>
</gene>
<reference evidence="1" key="1">
    <citation type="journal article" date="2019" name="bioRxiv">
        <title>The Genome of the Zebra Mussel, Dreissena polymorpha: A Resource for Invasive Species Research.</title>
        <authorList>
            <person name="McCartney M.A."/>
            <person name="Auch B."/>
            <person name="Kono T."/>
            <person name="Mallez S."/>
            <person name="Zhang Y."/>
            <person name="Obille A."/>
            <person name="Becker A."/>
            <person name="Abrahante J.E."/>
            <person name="Garbe J."/>
            <person name="Badalamenti J.P."/>
            <person name="Herman A."/>
            <person name="Mangelson H."/>
            <person name="Liachko I."/>
            <person name="Sullivan S."/>
            <person name="Sone E.D."/>
            <person name="Koren S."/>
            <person name="Silverstein K.A.T."/>
            <person name="Beckman K.B."/>
            <person name="Gohl D.M."/>
        </authorList>
    </citation>
    <scope>NUCLEOTIDE SEQUENCE</scope>
    <source>
        <strain evidence="1">Duluth1</strain>
        <tissue evidence="1">Whole animal</tissue>
    </source>
</reference>
<dbReference type="Proteomes" id="UP000828390">
    <property type="component" value="Unassembled WGS sequence"/>
</dbReference>
<organism evidence="1 2">
    <name type="scientific">Dreissena polymorpha</name>
    <name type="common">Zebra mussel</name>
    <name type="synonym">Mytilus polymorpha</name>
    <dbReference type="NCBI Taxonomy" id="45954"/>
    <lineage>
        <taxon>Eukaryota</taxon>
        <taxon>Metazoa</taxon>
        <taxon>Spiralia</taxon>
        <taxon>Lophotrochozoa</taxon>
        <taxon>Mollusca</taxon>
        <taxon>Bivalvia</taxon>
        <taxon>Autobranchia</taxon>
        <taxon>Heteroconchia</taxon>
        <taxon>Euheterodonta</taxon>
        <taxon>Imparidentia</taxon>
        <taxon>Neoheterodontei</taxon>
        <taxon>Myida</taxon>
        <taxon>Dreissenoidea</taxon>
        <taxon>Dreissenidae</taxon>
        <taxon>Dreissena</taxon>
    </lineage>
</organism>
<protein>
    <submittedName>
        <fullName evidence="1">Uncharacterized protein</fullName>
    </submittedName>
</protein>
<evidence type="ECO:0000313" key="2">
    <source>
        <dbReference type="Proteomes" id="UP000828390"/>
    </source>
</evidence>
<keyword evidence="2" id="KW-1185">Reference proteome</keyword>
<dbReference type="InterPro" id="IPR032675">
    <property type="entry name" value="LRR_dom_sf"/>
</dbReference>
<dbReference type="EMBL" id="JAIWYP010000008">
    <property type="protein sequence ID" value="KAH3783921.1"/>
    <property type="molecule type" value="Genomic_DNA"/>
</dbReference>